<dbReference type="InterPro" id="IPR020555">
    <property type="entry name" value="MECDP_synthase_CS"/>
</dbReference>
<dbReference type="PROSITE" id="PS01350">
    <property type="entry name" value="ISPF"/>
    <property type="match status" value="1"/>
</dbReference>
<comment type="similarity">
    <text evidence="7 8">Belongs to the IspF family.</text>
</comment>
<dbReference type="GO" id="GO:0016114">
    <property type="term" value="P:terpenoid biosynthetic process"/>
    <property type="evidence" value="ECO:0007669"/>
    <property type="project" value="InterPro"/>
</dbReference>
<feature type="binding site" evidence="7">
    <location>
        <position position="8"/>
    </location>
    <ligand>
        <name>a divalent metal cation</name>
        <dbReference type="ChEBI" id="CHEBI:60240"/>
    </ligand>
</feature>
<keyword evidence="11" id="KW-1185">Reference proteome</keyword>
<name>A0A1Y1RX84_9SPIO</name>
<comment type="pathway">
    <text evidence="2 7">Isoprenoid biosynthesis; isopentenyl diphosphate biosynthesis via DXP pathway; isopentenyl diphosphate from 1-deoxy-D-xylulose 5-phosphate: step 4/6.</text>
</comment>
<dbReference type="RefSeq" id="WP_083050929.1">
    <property type="nucleotide sequence ID" value="NZ_MWQY01000011.1"/>
</dbReference>
<comment type="cofactor">
    <cofactor evidence="7">
        <name>a divalent metal cation</name>
        <dbReference type="ChEBI" id="CHEBI:60240"/>
    </cofactor>
    <text evidence="7">Binds 1 divalent metal cation per subunit.</text>
</comment>
<dbReference type="UniPathway" id="UPA00056">
    <property type="reaction ID" value="UER00095"/>
</dbReference>
<evidence type="ECO:0000256" key="2">
    <source>
        <dbReference type="ARBA" id="ARBA00004709"/>
    </source>
</evidence>
<gene>
    <name evidence="7" type="primary">ispF</name>
    <name evidence="10" type="ORF">B4O97_11360</name>
</gene>
<dbReference type="EMBL" id="MWQY01000011">
    <property type="protein sequence ID" value="ORC34928.1"/>
    <property type="molecule type" value="Genomic_DNA"/>
</dbReference>
<dbReference type="HAMAP" id="MF_00107">
    <property type="entry name" value="IspF"/>
    <property type="match status" value="1"/>
</dbReference>
<evidence type="ECO:0000313" key="11">
    <source>
        <dbReference type="Proteomes" id="UP000192343"/>
    </source>
</evidence>
<comment type="function">
    <text evidence="7">Involved in the biosynthesis of isopentenyl diphosphate (IPP) and dimethylallyl diphosphate (DMAPP), two major building blocks of isoprenoid compounds. Catalyzes the conversion of 4-diphosphocytidyl-2-C-methyl-D-erythritol 2-phosphate (CDP-ME2P) to 2-C-methyl-D-erythritol 2,4-cyclodiphosphate (ME-CPP) with a corresponding release of cytidine 5-monophosphate (CMP).</text>
</comment>
<evidence type="ECO:0000256" key="6">
    <source>
        <dbReference type="ARBA" id="ARBA00023239"/>
    </source>
</evidence>
<dbReference type="GO" id="GO:0046872">
    <property type="term" value="F:metal ion binding"/>
    <property type="evidence" value="ECO:0007669"/>
    <property type="project" value="UniProtKB-KW"/>
</dbReference>
<dbReference type="Gene3D" id="3.30.1330.50">
    <property type="entry name" value="2-C-methyl-D-erythritol 2,4-cyclodiphosphate synthase"/>
    <property type="match status" value="1"/>
</dbReference>
<comment type="catalytic activity">
    <reaction evidence="1 7 8">
        <text>4-CDP-2-C-methyl-D-erythritol 2-phosphate = 2-C-methyl-D-erythritol 2,4-cyclic diphosphate + CMP</text>
        <dbReference type="Rhea" id="RHEA:23864"/>
        <dbReference type="ChEBI" id="CHEBI:57919"/>
        <dbReference type="ChEBI" id="CHEBI:58483"/>
        <dbReference type="ChEBI" id="CHEBI:60377"/>
        <dbReference type="EC" id="4.6.1.12"/>
    </reaction>
</comment>
<dbReference type="NCBIfam" id="TIGR00151">
    <property type="entry name" value="ispF"/>
    <property type="match status" value="1"/>
</dbReference>
<dbReference type="Pfam" id="PF02542">
    <property type="entry name" value="YgbB"/>
    <property type="match status" value="1"/>
</dbReference>
<proteinExistence type="inferred from homology"/>
<feature type="binding site" evidence="7">
    <location>
        <begin position="34"/>
        <end position="35"/>
    </location>
    <ligand>
        <name>4-CDP-2-C-methyl-D-erythritol 2-phosphate</name>
        <dbReference type="ChEBI" id="CHEBI:57919"/>
    </ligand>
</feature>
<dbReference type="GO" id="GO:0008685">
    <property type="term" value="F:2-C-methyl-D-erythritol 2,4-cyclodiphosphate synthase activity"/>
    <property type="evidence" value="ECO:0007669"/>
    <property type="project" value="UniProtKB-UniRule"/>
</dbReference>
<dbReference type="Proteomes" id="UP000192343">
    <property type="component" value="Unassembled WGS sequence"/>
</dbReference>
<dbReference type="OrthoDB" id="9804336at2"/>
<feature type="binding site" evidence="7">
    <location>
        <position position="42"/>
    </location>
    <ligand>
        <name>a divalent metal cation</name>
        <dbReference type="ChEBI" id="CHEBI:60240"/>
    </ligand>
</feature>
<organism evidence="10 11">
    <name type="scientific">Marispirochaeta aestuarii</name>
    <dbReference type="NCBI Taxonomy" id="1963862"/>
    <lineage>
        <taxon>Bacteria</taxon>
        <taxon>Pseudomonadati</taxon>
        <taxon>Spirochaetota</taxon>
        <taxon>Spirochaetia</taxon>
        <taxon>Spirochaetales</taxon>
        <taxon>Spirochaetaceae</taxon>
        <taxon>Marispirochaeta</taxon>
    </lineage>
</organism>
<feature type="domain" description="2-C-methyl-D-erythritol 2,4-cyclodiphosphate synthase" evidence="9">
    <location>
        <begin position="1"/>
        <end position="154"/>
    </location>
</feature>
<comment type="subunit">
    <text evidence="7">Homotrimer.</text>
</comment>
<dbReference type="STRING" id="1963862.B4O97_11360"/>
<feature type="site" description="Transition state stabilizer" evidence="7">
    <location>
        <position position="34"/>
    </location>
</feature>
<dbReference type="CDD" id="cd00554">
    <property type="entry name" value="MECDP_synthase"/>
    <property type="match status" value="1"/>
</dbReference>
<dbReference type="GO" id="GO:0019288">
    <property type="term" value="P:isopentenyl diphosphate biosynthetic process, methylerythritol 4-phosphate pathway"/>
    <property type="evidence" value="ECO:0007669"/>
    <property type="project" value="UniProtKB-UniRule"/>
</dbReference>
<evidence type="ECO:0000256" key="1">
    <source>
        <dbReference type="ARBA" id="ARBA00000200"/>
    </source>
</evidence>
<feature type="binding site" evidence="7">
    <location>
        <position position="10"/>
    </location>
    <ligand>
        <name>a divalent metal cation</name>
        <dbReference type="ChEBI" id="CHEBI:60240"/>
    </ligand>
</feature>
<comment type="caution">
    <text evidence="7">Lacks conserved residue(s) required for the propagation of feature annotation.</text>
</comment>
<feature type="site" description="Transition state stabilizer" evidence="7">
    <location>
        <position position="133"/>
    </location>
</feature>
<evidence type="ECO:0000313" key="10">
    <source>
        <dbReference type="EMBL" id="ORC34928.1"/>
    </source>
</evidence>
<evidence type="ECO:0000256" key="7">
    <source>
        <dbReference type="HAMAP-Rule" id="MF_00107"/>
    </source>
</evidence>
<evidence type="ECO:0000256" key="4">
    <source>
        <dbReference type="ARBA" id="ARBA00022723"/>
    </source>
</evidence>
<protein>
    <recommendedName>
        <fullName evidence="3 7">2-C-methyl-D-erythritol 2,4-cyclodiphosphate synthase</fullName>
        <shortName evidence="7">MECDP-synthase</shortName>
        <shortName evidence="7">MECPP-synthase</shortName>
        <shortName evidence="7">MECPS</shortName>
        <ecNumber evidence="3 7">4.6.1.12</ecNumber>
    </recommendedName>
</protein>
<evidence type="ECO:0000256" key="3">
    <source>
        <dbReference type="ARBA" id="ARBA00012579"/>
    </source>
</evidence>
<feature type="binding site" evidence="7">
    <location>
        <begin position="8"/>
        <end position="10"/>
    </location>
    <ligand>
        <name>4-CDP-2-C-methyl-D-erythritol 2-phosphate</name>
        <dbReference type="ChEBI" id="CHEBI:57919"/>
    </ligand>
</feature>
<dbReference type="InterPro" id="IPR036571">
    <property type="entry name" value="MECDP_synthase_sf"/>
</dbReference>
<keyword evidence="6 7" id="KW-0456">Lyase</keyword>
<comment type="caution">
    <text evidence="10">The sequence shown here is derived from an EMBL/GenBank/DDBJ whole genome shotgun (WGS) entry which is preliminary data.</text>
</comment>
<evidence type="ECO:0000256" key="5">
    <source>
        <dbReference type="ARBA" id="ARBA00023229"/>
    </source>
</evidence>
<dbReference type="PANTHER" id="PTHR43181:SF1">
    <property type="entry name" value="2-C-METHYL-D-ERYTHRITOL 2,4-CYCLODIPHOSPHATE SYNTHASE, CHLOROPLASTIC"/>
    <property type="match status" value="1"/>
</dbReference>
<accession>A0A1Y1RX84</accession>
<dbReference type="AlphaFoldDB" id="A0A1Y1RX84"/>
<evidence type="ECO:0000256" key="8">
    <source>
        <dbReference type="RuleBase" id="RU004395"/>
    </source>
</evidence>
<dbReference type="PANTHER" id="PTHR43181">
    <property type="entry name" value="2-C-METHYL-D-ERYTHRITOL 2,4-CYCLODIPHOSPHATE SYNTHASE, CHLOROPLASTIC"/>
    <property type="match status" value="1"/>
</dbReference>
<keyword evidence="5 7" id="KW-0414">Isoprene biosynthesis</keyword>
<dbReference type="InterPro" id="IPR003526">
    <property type="entry name" value="MECDP_synthase"/>
</dbReference>
<sequence length="157" mass="17190">MRIGMGYDLHRLVPERRLLLGGVHIPAPFGEDGHSDGDVLLHALIDALLGAAALGDIGSHFPPSDPAYKDIDSRELLVETMKLIHEAGYRIGNVDATVILEKPKLREHIQEIRRRLSADLRVEEASVSIKAKTNESVDAVGESRAVAVHAVVLLLRR</sequence>
<reference evidence="10 11" key="1">
    <citation type="submission" date="2017-03" db="EMBL/GenBank/DDBJ databases">
        <title>Draft Genome sequence of Marispirochaeta sp. strain JC444.</title>
        <authorList>
            <person name="Shivani Y."/>
            <person name="Subhash Y."/>
            <person name="Sasikala C."/>
            <person name="Ramana C."/>
        </authorList>
    </citation>
    <scope>NUCLEOTIDE SEQUENCE [LARGE SCALE GENOMIC DNA]</scope>
    <source>
        <strain evidence="10 11">JC444</strain>
    </source>
</reference>
<dbReference type="EC" id="4.6.1.12" evidence="3 7"/>
<feature type="binding site" evidence="7">
    <location>
        <begin position="56"/>
        <end position="58"/>
    </location>
    <ligand>
        <name>4-CDP-2-C-methyl-D-erythritol 2-phosphate</name>
        <dbReference type="ChEBI" id="CHEBI:57919"/>
    </ligand>
</feature>
<keyword evidence="4 7" id="KW-0479">Metal-binding</keyword>
<evidence type="ECO:0000259" key="9">
    <source>
        <dbReference type="Pfam" id="PF02542"/>
    </source>
</evidence>
<dbReference type="SUPFAM" id="SSF69765">
    <property type="entry name" value="IpsF-like"/>
    <property type="match status" value="1"/>
</dbReference>